<keyword evidence="1" id="KW-0472">Membrane</keyword>
<keyword evidence="3" id="KW-1185">Reference proteome</keyword>
<protein>
    <submittedName>
        <fullName evidence="2">Uncharacterized protein</fullName>
    </submittedName>
</protein>
<feature type="transmembrane region" description="Helical" evidence="1">
    <location>
        <begin position="413"/>
        <end position="437"/>
    </location>
</feature>
<feature type="transmembrane region" description="Helical" evidence="1">
    <location>
        <begin position="268"/>
        <end position="293"/>
    </location>
</feature>
<comment type="caution">
    <text evidence="2">The sequence shown here is derived from an EMBL/GenBank/DDBJ whole genome shotgun (WGS) entry which is preliminary data.</text>
</comment>
<sequence>MAGTDVICQIPGNSDIAGIGVRASVYVQACLAGFNLLYLVHTRVYNDVRREDEIEMVSPSLGNSARASTSACNISSANQASTRLISRPPSQKSHATNISATPADLEAAREASSFKAFIHSNSEFIGLAKGLERSLFMIGFAVILSAIIQARSASGLTAYHALIVLNISQINNWAGFVLLVFRGGFRPLEGGGWAGNLLVTKDSLVSSIPCSVHAVVMSGLGMYFWANLTPFLGYASAAPVQPCRAVTYYWVFGRGIEISEKGLRNGSIVFYAVSAIPILGLYLLGAFMVLAILGFLVAFTILVLVLGVAFMIVSMIAYPIFTLIIRPFFRLHFIQLLMTLLSRPFSSVAQRIHTIQRSVQSYTTALLVGPIYSQLFTFPIGLSICAPLIYTIVSTELTIRINSPNVEPGAENAWTYGQTLALFSAIVAIALYVLELVKMARKWKRKILAGEIARSLTSSVQQSLGAGPVYVEKDTQTEGLGDAHNPVV</sequence>
<feature type="transmembrane region" description="Helical" evidence="1">
    <location>
        <begin position="158"/>
        <end position="181"/>
    </location>
</feature>
<evidence type="ECO:0000313" key="2">
    <source>
        <dbReference type="EMBL" id="KAG5652505.1"/>
    </source>
</evidence>
<organism evidence="2 3">
    <name type="scientific">Sphagnurus paluster</name>
    <dbReference type="NCBI Taxonomy" id="117069"/>
    <lineage>
        <taxon>Eukaryota</taxon>
        <taxon>Fungi</taxon>
        <taxon>Dikarya</taxon>
        <taxon>Basidiomycota</taxon>
        <taxon>Agaricomycotina</taxon>
        <taxon>Agaricomycetes</taxon>
        <taxon>Agaricomycetidae</taxon>
        <taxon>Agaricales</taxon>
        <taxon>Tricholomatineae</taxon>
        <taxon>Lyophyllaceae</taxon>
        <taxon>Sphagnurus</taxon>
    </lineage>
</organism>
<gene>
    <name evidence="2" type="ORF">H0H81_004776</name>
</gene>
<proteinExistence type="predicted"/>
<dbReference type="AlphaFoldDB" id="A0A9P7GNH0"/>
<dbReference type="EMBL" id="JABCKI010000121">
    <property type="protein sequence ID" value="KAG5652505.1"/>
    <property type="molecule type" value="Genomic_DNA"/>
</dbReference>
<feature type="transmembrane region" description="Helical" evidence="1">
    <location>
        <begin position="375"/>
        <end position="393"/>
    </location>
</feature>
<evidence type="ECO:0000256" key="1">
    <source>
        <dbReference type="SAM" id="Phobius"/>
    </source>
</evidence>
<name>A0A9P7GNH0_9AGAR</name>
<feature type="transmembrane region" description="Helical" evidence="1">
    <location>
        <begin position="299"/>
        <end position="325"/>
    </location>
</feature>
<reference evidence="2" key="1">
    <citation type="submission" date="2021-02" db="EMBL/GenBank/DDBJ databases">
        <authorList>
            <person name="Nieuwenhuis M."/>
            <person name="Van De Peppel L.J.J."/>
        </authorList>
    </citation>
    <scope>NUCLEOTIDE SEQUENCE</scope>
    <source>
        <strain evidence="2">D49</strain>
    </source>
</reference>
<reference evidence="2" key="2">
    <citation type="submission" date="2021-10" db="EMBL/GenBank/DDBJ databases">
        <title>Phylogenomics reveals ancestral predisposition of the termite-cultivated fungus Termitomyces towards a domesticated lifestyle.</title>
        <authorList>
            <person name="Auxier B."/>
            <person name="Grum-Grzhimaylo A."/>
            <person name="Cardenas M.E."/>
            <person name="Lodge J.D."/>
            <person name="Laessoe T."/>
            <person name="Pedersen O."/>
            <person name="Smith M.E."/>
            <person name="Kuyper T.W."/>
            <person name="Franco-Molano E.A."/>
            <person name="Baroni T.J."/>
            <person name="Aanen D.K."/>
        </authorList>
    </citation>
    <scope>NUCLEOTIDE SEQUENCE</scope>
    <source>
        <strain evidence="2">D49</strain>
    </source>
</reference>
<evidence type="ECO:0000313" key="3">
    <source>
        <dbReference type="Proteomes" id="UP000717328"/>
    </source>
</evidence>
<feature type="transmembrane region" description="Helical" evidence="1">
    <location>
        <begin position="23"/>
        <end position="40"/>
    </location>
</feature>
<feature type="transmembrane region" description="Helical" evidence="1">
    <location>
        <begin position="134"/>
        <end position="152"/>
    </location>
</feature>
<accession>A0A9P7GNH0</accession>
<keyword evidence="1" id="KW-1133">Transmembrane helix</keyword>
<dbReference type="OrthoDB" id="3351993at2759"/>
<keyword evidence="1" id="KW-0812">Transmembrane</keyword>
<dbReference type="Proteomes" id="UP000717328">
    <property type="component" value="Unassembled WGS sequence"/>
</dbReference>